<keyword evidence="2" id="KW-1185">Reference proteome</keyword>
<sequence length="73" mass="8236">MGTSIVIYLQRPVYLVTHKKQPRLKCVVASMGSNHQVEEDITNTLEQHPNWKSAGVGGHDWIPLLWNNIIGSE</sequence>
<proteinExistence type="predicted"/>
<name>A0AAW2DI00_9ROSI</name>
<comment type="caution">
    <text evidence="1">The sequence shown here is derived from an EMBL/GenBank/DDBJ whole genome shotgun (WGS) entry which is preliminary data.</text>
</comment>
<evidence type="ECO:0000313" key="1">
    <source>
        <dbReference type="EMBL" id="KAL0010267.1"/>
    </source>
</evidence>
<dbReference type="AlphaFoldDB" id="A0AAW2DI00"/>
<accession>A0AAW2DI00</accession>
<dbReference type="Proteomes" id="UP001459277">
    <property type="component" value="Unassembled WGS sequence"/>
</dbReference>
<organism evidence="1 2">
    <name type="scientific">Lithocarpus litseifolius</name>
    <dbReference type="NCBI Taxonomy" id="425828"/>
    <lineage>
        <taxon>Eukaryota</taxon>
        <taxon>Viridiplantae</taxon>
        <taxon>Streptophyta</taxon>
        <taxon>Embryophyta</taxon>
        <taxon>Tracheophyta</taxon>
        <taxon>Spermatophyta</taxon>
        <taxon>Magnoliopsida</taxon>
        <taxon>eudicotyledons</taxon>
        <taxon>Gunneridae</taxon>
        <taxon>Pentapetalae</taxon>
        <taxon>rosids</taxon>
        <taxon>fabids</taxon>
        <taxon>Fagales</taxon>
        <taxon>Fagaceae</taxon>
        <taxon>Lithocarpus</taxon>
    </lineage>
</organism>
<dbReference type="EMBL" id="JAZDWU010000002">
    <property type="protein sequence ID" value="KAL0010267.1"/>
    <property type="molecule type" value="Genomic_DNA"/>
</dbReference>
<gene>
    <name evidence="1" type="ORF">SO802_005375</name>
</gene>
<evidence type="ECO:0000313" key="2">
    <source>
        <dbReference type="Proteomes" id="UP001459277"/>
    </source>
</evidence>
<protein>
    <submittedName>
        <fullName evidence="1">Uncharacterized protein</fullName>
    </submittedName>
</protein>
<reference evidence="1 2" key="1">
    <citation type="submission" date="2024-01" db="EMBL/GenBank/DDBJ databases">
        <title>A telomere-to-telomere, gap-free genome of sweet tea (Lithocarpus litseifolius).</title>
        <authorList>
            <person name="Zhou J."/>
        </authorList>
    </citation>
    <scope>NUCLEOTIDE SEQUENCE [LARGE SCALE GENOMIC DNA]</scope>
    <source>
        <strain evidence="1">Zhou-2022a</strain>
        <tissue evidence="1">Leaf</tissue>
    </source>
</reference>